<protein>
    <recommendedName>
        <fullName evidence="3">DUF2470 domain-containing protein</fullName>
    </recommendedName>
</protein>
<organism evidence="1 2">
    <name type="scientific">Actinomadura vinacea</name>
    <dbReference type="NCBI Taxonomy" id="115336"/>
    <lineage>
        <taxon>Bacteria</taxon>
        <taxon>Bacillati</taxon>
        <taxon>Actinomycetota</taxon>
        <taxon>Actinomycetes</taxon>
        <taxon>Streptosporangiales</taxon>
        <taxon>Thermomonosporaceae</taxon>
        <taxon>Actinomadura</taxon>
    </lineage>
</organism>
<gene>
    <name evidence="1" type="ORF">GCM10010191_43670</name>
</gene>
<dbReference type="InterPro" id="IPR046003">
    <property type="entry name" value="DUF5959"/>
</dbReference>
<dbReference type="EMBL" id="BAAARW010000016">
    <property type="protein sequence ID" value="GAA2426404.1"/>
    <property type="molecule type" value="Genomic_DNA"/>
</dbReference>
<name>A0ABN3JDC4_9ACTN</name>
<dbReference type="Pfam" id="PF19384">
    <property type="entry name" value="DUF5959"/>
    <property type="match status" value="1"/>
</dbReference>
<sequence length="145" mass="16164">MRDNPDVADIAPMDLVVLADEEGNSVRIRVVGPMPSWPAGLAAEIIVETPFVSGRTDLVLDDRKLRSWAEALDTLDAGEDIAWMRMSRGPSVSIRLTGERDCPEVVVDDETRSMVTVRVPVDLPDDWITDHRDRLRTLLEARESA</sequence>
<accession>A0ABN3JDC4</accession>
<dbReference type="Proteomes" id="UP001501231">
    <property type="component" value="Unassembled WGS sequence"/>
</dbReference>
<evidence type="ECO:0000313" key="1">
    <source>
        <dbReference type="EMBL" id="GAA2426404.1"/>
    </source>
</evidence>
<reference evidence="1 2" key="1">
    <citation type="journal article" date="2019" name="Int. J. Syst. Evol. Microbiol.">
        <title>The Global Catalogue of Microorganisms (GCM) 10K type strain sequencing project: providing services to taxonomists for standard genome sequencing and annotation.</title>
        <authorList>
            <consortium name="The Broad Institute Genomics Platform"/>
            <consortium name="The Broad Institute Genome Sequencing Center for Infectious Disease"/>
            <person name="Wu L."/>
            <person name="Ma J."/>
        </authorList>
    </citation>
    <scope>NUCLEOTIDE SEQUENCE [LARGE SCALE GENOMIC DNA]</scope>
    <source>
        <strain evidence="1 2">JCM 3325</strain>
    </source>
</reference>
<keyword evidence="2" id="KW-1185">Reference proteome</keyword>
<evidence type="ECO:0008006" key="3">
    <source>
        <dbReference type="Google" id="ProtNLM"/>
    </source>
</evidence>
<evidence type="ECO:0000313" key="2">
    <source>
        <dbReference type="Proteomes" id="UP001501231"/>
    </source>
</evidence>
<comment type="caution">
    <text evidence="1">The sequence shown here is derived from an EMBL/GenBank/DDBJ whole genome shotgun (WGS) entry which is preliminary data.</text>
</comment>
<proteinExistence type="predicted"/>